<organism evidence="14 15">
    <name type="scientific">Desulfofustis limnaeus</name>
    <dbReference type="NCBI Taxonomy" id="2740163"/>
    <lineage>
        <taxon>Bacteria</taxon>
        <taxon>Pseudomonadati</taxon>
        <taxon>Thermodesulfobacteriota</taxon>
        <taxon>Desulfobulbia</taxon>
        <taxon>Desulfobulbales</taxon>
        <taxon>Desulfocapsaceae</taxon>
        <taxon>Desulfofustis</taxon>
    </lineage>
</organism>
<keyword evidence="10 13" id="KW-0067">ATP-binding</keyword>
<feature type="binding site" evidence="13">
    <location>
        <begin position="52"/>
        <end position="59"/>
    </location>
    <ligand>
        <name>ATP</name>
        <dbReference type="ChEBI" id="CHEBI:30616"/>
    </ligand>
</feature>
<sequence length="360" mass="39842">MKPSAIDALYALGRPLSPLYGQVMKIRAFLYRRHLLRRYHLEVPVISVGNLTMGGTGKTPLVIYLARFLMQLGYRPAVISRGYKSRARVPVHVVAGNGEILAERSEAGDEALLVAERVPGVVVITGKKRILPCRKAIDSFGCDVLILDDAFQHLAIDRTLDLVLFDVDHFAGKSRVFPGGELREPISALHRCDAFILTGVTPSNQERFVKCRDLLVGRFGAKPVIALSRSVQQVCSYTFHEGGVTRQYGDLTGITAPLLGFCGIARPERFQQSLNDHRLRIASFVTFGDHHQYTAKDLRRLAEEADLVGAEGFVTTEKDMIKIRELQPATALPFHVPILDLAPSDDLTELLADHLPGITR</sequence>
<comment type="pathway">
    <text evidence="2 13">Glycolipid biosynthesis; lipid IV(A) biosynthesis; lipid IV(A) from (3R)-3-hydroxytetradecanoyl-[acyl-carrier-protein] and UDP-N-acetyl-alpha-D-glucosamine: step 6/6.</text>
</comment>
<dbReference type="HAMAP" id="MF_00409">
    <property type="entry name" value="LpxK"/>
    <property type="match status" value="1"/>
</dbReference>
<dbReference type="RefSeq" id="WP_284154283.1">
    <property type="nucleotide sequence ID" value="NZ_AP025516.1"/>
</dbReference>
<proteinExistence type="inferred from homology"/>
<reference evidence="14 15" key="1">
    <citation type="submission" date="2022-01" db="EMBL/GenBank/DDBJ databases">
        <title>Desulfofustis limnae sp. nov., a novel mesophilic sulfate-reducing bacterium isolated from marsh soil.</title>
        <authorList>
            <person name="Watanabe M."/>
            <person name="Takahashi A."/>
            <person name="Kojima H."/>
            <person name="Fukui M."/>
        </authorList>
    </citation>
    <scope>NUCLEOTIDE SEQUENCE [LARGE SCALE GENOMIC DNA]</scope>
    <source>
        <strain evidence="14 15">PPLL</strain>
    </source>
</reference>
<dbReference type="InterPro" id="IPR027417">
    <property type="entry name" value="P-loop_NTPase"/>
</dbReference>
<dbReference type="InterPro" id="IPR003758">
    <property type="entry name" value="LpxK"/>
</dbReference>
<keyword evidence="6 13" id="KW-0441">Lipid A biosynthesis</keyword>
<name>A0ABN6M2W7_9BACT</name>
<evidence type="ECO:0000256" key="9">
    <source>
        <dbReference type="ARBA" id="ARBA00022777"/>
    </source>
</evidence>
<keyword evidence="15" id="KW-1185">Reference proteome</keyword>
<dbReference type="NCBIfam" id="TIGR00682">
    <property type="entry name" value="lpxK"/>
    <property type="match status" value="1"/>
</dbReference>
<keyword evidence="8 13" id="KW-0547">Nucleotide-binding</keyword>
<evidence type="ECO:0000256" key="11">
    <source>
        <dbReference type="ARBA" id="ARBA00023098"/>
    </source>
</evidence>
<evidence type="ECO:0000256" key="8">
    <source>
        <dbReference type="ARBA" id="ARBA00022741"/>
    </source>
</evidence>
<dbReference type="PANTHER" id="PTHR42724">
    <property type="entry name" value="TETRAACYLDISACCHARIDE 4'-KINASE"/>
    <property type="match status" value="1"/>
</dbReference>
<comment type="similarity">
    <text evidence="13">Belongs to the LpxK family.</text>
</comment>
<dbReference type="Proteomes" id="UP000830055">
    <property type="component" value="Chromosome"/>
</dbReference>
<keyword evidence="5 13" id="KW-0444">Lipid biosynthesis</keyword>
<evidence type="ECO:0000256" key="7">
    <source>
        <dbReference type="ARBA" id="ARBA00022679"/>
    </source>
</evidence>
<evidence type="ECO:0000256" key="1">
    <source>
        <dbReference type="ARBA" id="ARBA00002274"/>
    </source>
</evidence>
<keyword evidence="7 13" id="KW-0808">Transferase</keyword>
<evidence type="ECO:0000313" key="14">
    <source>
        <dbReference type="EMBL" id="BDD87247.1"/>
    </source>
</evidence>
<evidence type="ECO:0000256" key="10">
    <source>
        <dbReference type="ARBA" id="ARBA00022840"/>
    </source>
</evidence>
<keyword evidence="9 13" id="KW-0418">Kinase</keyword>
<comment type="catalytic activity">
    <reaction evidence="13">
        <text>a lipid A disaccharide + ATP = a lipid IVA + ADP + H(+)</text>
        <dbReference type="Rhea" id="RHEA:67840"/>
        <dbReference type="ChEBI" id="CHEBI:15378"/>
        <dbReference type="ChEBI" id="CHEBI:30616"/>
        <dbReference type="ChEBI" id="CHEBI:176343"/>
        <dbReference type="ChEBI" id="CHEBI:176425"/>
        <dbReference type="ChEBI" id="CHEBI:456216"/>
        <dbReference type="EC" id="2.7.1.130"/>
    </reaction>
</comment>
<evidence type="ECO:0000256" key="3">
    <source>
        <dbReference type="ARBA" id="ARBA00012071"/>
    </source>
</evidence>
<evidence type="ECO:0000256" key="6">
    <source>
        <dbReference type="ARBA" id="ARBA00022556"/>
    </source>
</evidence>
<evidence type="ECO:0000313" key="15">
    <source>
        <dbReference type="Proteomes" id="UP000830055"/>
    </source>
</evidence>
<evidence type="ECO:0000256" key="5">
    <source>
        <dbReference type="ARBA" id="ARBA00022516"/>
    </source>
</evidence>
<gene>
    <name evidence="13 14" type="primary">lpxK</name>
    <name evidence="14" type="ORF">DPPLL_16120</name>
</gene>
<accession>A0ABN6M2W7</accession>
<keyword evidence="11 13" id="KW-0443">Lipid metabolism</keyword>
<dbReference type="PANTHER" id="PTHR42724:SF1">
    <property type="entry name" value="TETRAACYLDISACCHARIDE 4'-KINASE, MITOCHONDRIAL-RELATED"/>
    <property type="match status" value="1"/>
</dbReference>
<protein>
    <recommendedName>
        <fullName evidence="4 13">Tetraacyldisaccharide 4'-kinase</fullName>
        <ecNumber evidence="3 13">2.7.1.130</ecNumber>
    </recommendedName>
    <alternativeName>
        <fullName evidence="12 13">Lipid A 4'-kinase</fullName>
    </alternativeName>
</protein>
<evidence type="ECO:0000256" key="4">
    <source>
        <dbReference type="ARBA" id="ARBA00016436"/>
    </source>
</evidence>
<dbReference type="EMBL" id="AP025516">
    <property type="protein sequence ID" value="BDD87247.1"/>
    <property type="molecule type" value="Genomic_DNA"/>
</dbReference>
<dbReference type="SUPFAM" id="SSF52540">
    <property type="entry name" value="P-loop containing nucleoside triphosphate hydrolases"/>
    <property type="match status" value="1"/>
</dbReference>
<evidence type="ECO:0000256" key="2">
    <source>
        <dbReference type="ARBA" id="ARBA00004870"/>
    </source>
</evidence>
<dbReference type="EC" id="2.7.1.130" evidence="3 13"/>
<evidence type="ECO:0000256" key="13">
    <source>
        <dbReference type="HAMAP-Rule" id="MF_00409"/>
    </source>
</evidence>
<dbReference type="Pfam" id="PF02606">
    <property type="entry name" value="LpxK"/>
    <property type="match status" value="1"/>
</dbReference>
<evidence type="ECO:0000256" key="12">
    <source>
        <dbReference type="ARBA" id="ARBA00029757"/>
    </source>
</evidence>
<comment type="function">
    <text evidence="1 13">Transfers the gamma-phosphate of ATP to the 4'-position of a tetraacyldisaccharide 1-phosphate intermediate (termed DS-1-P) to form tetraacyldisaccharide 1,4'-bis-phosphate (lipid IVA).</text>
</comment>